<accession>A0A9D1MPL4</accession>
<organism evidence="2 3">
    <name type="scientific">Candidatus Avacidaminococcus intestinavium</name>
    <dbReference type="NCBI Taxonomy" id="2840684"/>
    <lineage>
        <taxon>Bacteria</taxon>
        <taxon>Bacillati</taxon>
        <taxon>Bacillota</taxon>
        <taxon>Negativicutes</taxon>
        <taxon>Acidaminococcales</taxon>
        <taxon>Acidaminococcaceae</taxon>
        <taxon>Acidaminococcaceae incertae sedis</taxon>
        <taxon>Candidatus Avacidaminococcus</taxon>
    </lineage>
</organism>
<dbReference type="SUPFAM" id="SSF53850">
    <property type="entry name" value="Periplasmic binding protein-like II"/>
    <property type="match status" value="1"/>
</dbReference>
<proteinExistence type="predicted"/>
<keyword evidence="1" id="KW-0732">Signal</keyword>
<evidence type="ECO:0000313" key="3">
    <source>
        <dbReference type="Proteomes" id="UP000824099"/>
    </source>
</evidence>
<comment type="caution">
    <text evidence="2">The sequence shown here is derived from an EMBL/GenBank/DDBJ whole genome shotgun (WGS) entry which is preliminary data.</text>
</comment>
<dbReference type="Gene3D" id="3.40.190.10">
    <property type="entry name" value="Periplasmic binding protein-like II"/>
    <property type="match status" value="2"/>
</dbReference>
<evidence type="ECO:0000256" key="1">
    <source>
        <dbReference type="ARBA" id="ARBA00022729"/>
    </source>
</evidence>
<dbReference type="Pfam" id="PF13343">
    <property type="entry name" value="SBP_bac_6"/>
    <property type="match status" value="1"/>
</dbReference>
<evidence type="ECO:0000313" key="2">
    <source>
        <dbReference type="EMBL" id="HIU64151.1"/>
    </source>
</evidence>
<dbReference type="PANTHER" id="PTHR30006">
    <property type="entry name" value="THIAMINE-BINDING PERIPLASMIC PROTEIN-RELATED"/>
    <property type="match status" value="1"/>
</dbReference>
<reference evidence="2" key="1">
    <citation type="submission" date="2020-10" db="EMBL/GenBank/DDBJ databases">
        <authorList>
            <person name="Gilroy R."/>
        </authorList>
    </citation>
    <scope>NUCLEOTIDE SEQUENCE</scope>
    <source>
        <strain evidence="2">CHK160-1198</strain>
    </source>
</reference>
<dbReference type="EMBL" id="DVNI01000055">
    <property type="protein sequence ID" value="HIU64151.1"/>
    <property type="molecule type" value="Genomic_DNA"/>
</dbReference>
<dbReference type="AlphaFoldDB" id="A0A9D1MPL4"/>
<sequence length="337" mass="38618">MQKWKLWFCCLPVFLVLVGCKTLGFQETTQPLRIYSELPVSVTEDFVNDFLESKEHKVKVEVVYPPQKQENSTINIVQNNYDIWLGATAEEFFLADTKKILTAYQAPNLRLPPALRNRTGAWTSLFTTNLVMVINKRVLRERELEVPVTWNDLQGKLWQDGIVLSKPKQKQSGYRFITTLWQLYGEEWLSAYLSKLEQTQLTFAASDQEALHLVATGNKAVTVLTLDEAMREVLKNSELSIVVPKEGTARKITGVAILAGTKQEELSATFIDYLLSKRAQNILDKSDYYVWPLLVDSSDYTWGHSYAETFLVQDDLRWCALNAEEIINKIQLPKKSN</sequence>
<protein>
    <submittedName>
        <fullName evidence="2">Extracellular solute-binding protein</fullName>
    </submittedName>
</protein>
<dbReference type="Proteomes" id="UP000824099">
    <property type="component" value="Unassembled WGS sequence"/>
</dbReference>
<dbReference type="PROSITE" id="PS51257">
    <property type="entry name" value="PROKAR_LIPOPROTEIN"/>
    <property type="match status" value="1"/>
</dbReference>
<reference evidence="2" key="2">
    <citation type="journal article" date="2021" name="PeerJ">
        <title>Extensive microbial diversity within the chicken gut microbiome revealed by metagenomics and culture.</title>
        <authorList>
            <person name="Gilroy R."/>
            <person name="Ravi A."/>
            <person name="Getino M."/>
            <person name="Pursley I."/>
            <person name="Horton D.L."/>
            <person name="Alikhan N.F."/>
            <person name="Baker D."/>
            <person name="Gharbi K."/>
            <person name="Hall N."/>
            <person name="Watson M."/>
            <person name="Adriaenssens E.M."/>
            <person name="Foster-Nyarko E."/>
            <person name="Jarju S."/>
            <person name="Secka A."/>
            <person name="Antonio M."/>
            <person name="Oren A."/>
            <person name="Chaudhuri R.R."/>
            <person name="La Ragione R."/>
            <person name="Hildebrand F."/>
            <person name="Pallen M.J."/>
        </authorList>
    </citation>
    <scope>NUCLEOTIDE SEQUENCE</scope>
    <source>
        <strain evidence="2">CHK160-1198</strain>
    </source>
</reference>
<gene>
    <name evidence="2" type="ORF">IAB06_03810</name>
</gene>
<name>A0A9D1MPL4_9FIRM</name>